<dbReference type="EMBL" id="JAAGAX010000015">
    <property type="protein sequence ID" value="KAF2291123.1"/>
    <property type="molecule type" value="Genomic_DNA"/>
</dbReference>
<dbReference type="Proteomes" id="UP000467840">
    <property type="component" value="Chromosome 2"/>
</dbReference>
<evidence type="ECO:0000313" key="2">
    <source>
        <dbReference type="EMBL" id="KAF2291123.1"/>
    </source>
</evidence>
<comment type="caution">
    <text evidence="2">The sequence shown here is derived from an EMBL/GenBank/DDBJ whole genome shotgun (WGS) entry which is preliminary data.</text>
</comment>
<protein>
    <submittedName>
        <fullName evidence="2">Uncharacterized protein</fullName>
    </submittedName>
</protein>
<sequence length="188" mass="21378">METKGRLIAGSRNRNEFVLINADEIARVTSVKETERANLPDLPCYEYERRRGTKPALNAKPDTSASKVSLFLLCYVGNPRVEGDEEEEDTDDLENEFDISATARSEPHHIADAMLTARLNIAWVHKPLFQVQPRAMDPKKDLAVYGYGTIAWKERMEERKKKQSEKLQVVKHQGEKDGGNNDGDEFDD</sequence>
<organism evidence="2 3">
    <name type="scientific">Hevea brasiliensis</name>
    <name type="common">Para rubber tree</name>
    <name type="synonym">Siphonia brasiliensis</name>
    <dbReference type="NCBI Taxonomy" id="3981"/>
    <lineage>
        <taxon>Eukaryota</taxon>
        <taxon>Viridiplantae</taxon>
        <taxon>Streptophyta</taxon>
        <taxon>Embryophyta</taxon>
        <taxon>Tracheophyta</taxon>
        <taxon>Spermatophyta</taxon>
        <taxon>Magnoliopsida</taxon>
        <taxon>eudicotyledons</taxon>
        <taxon>Gunneridae</taxon>
        <taxon>Pentapetalae</taxon>
        <taxon>rosids</taxon>
        <taxon>fabids</taxon>
        <taxon>Malpighiales</taxon>
        <taxon>Euphorbiaceae</taxon>
        <taxon>Crotonoideae</taxon>
        <taxon>Micrandreae</taxon>
        <taxon>Hevea</taxon>
    </lineage>
</organism>
<evidence type="ECO:0000256" key="1">
    <source>
        <dbReference type="SAM" id="MobiDB-lite"/>
    </source>
</evidence>
<accession>A0A6A6KSV8</accession>
<gene>
    <name evidence="2" type="ORF">GH714_020256</name>
</gene>
<proteinExistence type="predicted"/>
<evidence type="ECO:0000313" key="3">
    <source>
        <dbReference type="Proteomes" id="UP000467840"/>
    </source>
</evidence>
<keyword evidence="3" id="KW-1185">Reference proteome</keyword>
<name>A0A6A6KSV8_HEVBR</name>
<dbReference type="Gene3D" id="3.30.40.10">
    <property type="entry name" value="Zinc/RING finger domain, C3HC4 (zinc finger)"/>
    <property type="match status" value="1"/>
</dbReference>
<dbReference type="InterPro" id="IPR013083">
    <property type="entry name" value="Znf_RING/FYVE/PHD"/>
</dbReference>
<dbReference type="AlphaFoldDB" id="A0A6A6KSV8"/>
<feature type="region of interest" description="Disordered" evidence="1">
    <location>
        <begin position="161"/>
        <end position="188"/>
    </location>
</feature>
<reference evidence="2 3" key="1">
    <citation type="journal article" date="2020" name="Mol. Plant">
        <title>The Chromosome-Based Rubber Tree Genome Provides New Insights into Spurge Genome Evolution and Rubber Biosynthesis.</title>
        <authorList>
            <person name="Liu J."/>
            <person name="Shi C."/>
            <person name="Shi C.C."/>
            <person name="Li W."/>
            <person name="Zhang Q.J."/>
            <person name="Zhang Y."/>
            <person name="Li K."/>
            <person name="Lu H.F."/>
            <person name="Shi C."/>
            <person name="Zhu S.T."/>
            <person name="Xiao Z.Y."/>
            <person name="Nan H."/>
            <person name="Yue Y."/>
            <person name="Zhu X.G."/>
            <person name="Wu Y."/>
            <person name="Hong X.N."/>
            <person name="Fan G.Y."/>
            <person name="Tong Y."/>
            <person name="Zhang D."/>
            <person name="Mao C.L."/>
            <person name="Liu Y.L."/>
            <person name="Hao S.J."/>
            <person name="Liu W.Q."/>
            <person name="Lv M.Q."/>
            <person name="Zhang H.B."/>
            <person name="Liu Y."/>
            <person name="Hu-Tang G.R."/>
            <person name="Wang J.P."/>
            <person name="Wang J.H."/>
            <person name="Sun Y.H."/>
            <person name="Ni S.B."/>
            <person name="Chen W.B."/>
            <person name="Zhang X.C."/>
            <person name="Jiao Y.N."/>
            <person name="Eichler E.E."/>
            <person name="Li G.H."/>
            <person name="Liu X."/>
            <person name="Gao L.Z."/>
        </authorList>
    </citation>
    <scope>NUCLEOTIDE SEQUENCE [LARGE SCALE GENOMIC DNA]</scope>
    <source>
        <strain evidence="3">cv. GT1</strain>
        <tissue evidence="2">Leaf</tissue>
    </source>
</reference>